<gene>
    <name evidence="4" type="ORF">ACFO5S_10200</name>
</gene>
<dbReference type="PROSITE" id="PS52016">
    <property type="entry name" value="TONB_DEPENDENT_REC_3"/>
    <property type="match status" value="1"/>
</dbReference>
<keyword evidence="1" id="KW-0812">Transmembrane</keyword>
<name>A0ABV9PFS8_9FLAO</name>
<accession>A0ABV9PFS8</accession>
<keyword evidence="1" id="KW-1134">Transmembrane beta strand</keyword>
<dbReference type="Pfam" id="PF07715">
    <property type="entry name" value="Plug"/>
    <property type="match status" value="1"/>
</dbReference>
<dbReference type="Proteomes" id="UP001595935">
    <property type="component" value="Unassembled WGS sequence"/>
</dbReference>
<keyword evidence="4" id="KW-0675">Receptor</keyword>
<keyword evidence="1" id="KW-0998">Cell outer membrane</keyword>
<evidence type="ECO:0000313" key="5">
    <source>
        <dbReference type="Proteomes" id="UP001595935"/>
    </source>
</evidence>
<evidence type="ECO:0000259" key="3">
    <source>
        <dbReference type="Pfam" id="PF07715"/>
    </source>
</evidence>
<comment type="caution">
    <text evidence="4">The sequence shown here is derived from an EMBL/GenBank/DDBJ whole genome shotgun (WGS) entry which is preliminary data.</text>
</comment>
<evidence type="ECO:0000256" key="1">
    <source>
        <dbReference type="PROSITE-ProRule" id="PRU01360"/>
    </source>
</evidence>
<dbReference type="InterPro" id="IPR012910">
    <property type="entry name" value="Plug_dom"/>
</dbReference>
<dbReference type="InterPro" id="IPR037066">
    <property type="entry name" value="Plug_dom_sf"/>
</dbReference>
<keyword evidence="5" id="KW-1185">Reference proteome</keyword>
<proteinExistence type="inferred from homology"/>
<keyword evidence="2" id="KW-0732">Signal</keyword>
<dbReference type="RefSeq" id="WP_213257829.1">
    <property type="nucleotide sequence ID" value="NZ_JAGYWA010000004.1"/>
</dbReference>
<reference evidence="5" key="1">
    <citation type="journal article" date="2019" name="Int. J. Syst. Evol. Microbiol.">
        <title>The Global Catalogue of Microorganisms (GCM) 10K type strain sequencing project: providing services to taxonomists for standard genome sequencing and annotation.</title>
        <authorList>
            <consortium name="The Broad Institute Genomics Platform"/>
            <consortium name="The Broad Institute Genome Sequencing Center for Infectious Disease"/>
            <person name="Wu L."/>
            <person name="Ma J."/>
        </authorList>
    </citation>
    <scope>NUCLEOTIDE SEQUENCE [LARGE SCALE GENOMIC DNA]</scope>
    <source>
        <strain evidence="5">WYCCWR 13023</strain>
    </source>
</reference>
<organism evidence="4 5">
    <name type="scientific">Flavobacterium branchiicola</name>
    <dbReference type="NCBI Taxonomy" id="1114875"/>
    <lineage>
        <taxon>Bacteria</taxon>
        <taxon>Pseudomonadati</taxon>
        <taxon>Bacteroidota</taxon>
        <taxon>Flavobacteriia</taxon>
        <taxon>Flavobacteriales</taxon>
        <taxon>Flavobacteriaceae</taxon>
        <taxon>Flavobacterium</taxon>
    </lineage>
</organism>
<evidence type="ECO:0000256" key="2">
    <source>
        <dbReference type="SAM" id="SignalP"/>
    </source>
</evidence>
<feature type="chain" id="PRO_5046595796" evidence="2">
    <location>
        <begin position="22"/>
        <end position="105"/>
    </location>
</feature>
<dbReference type="Gene3D" id="2.170.130.10">
    <property type="entry name" value="TonB-dependent receptor, plug domain"/>
    <property type="match status" value="1"/>
</dbReference>
<protein>
    <submittedName>
        <fullName evidence="4">TonB-dependent receptor plug domain-containing protein</fullName>
    </submittedName>
</protein>
<keyword evidence="1" id="KW-0813">Transport</keyword>
<comment type="subcellular location">
    <subcellularLocation>
        <location evidence="1">Cell outer membrane</location>
        <topology evidence="1">Multi-pass membrane protein</topology>
    </subcellularLocation>
</comment>
<evidence type="ECO:0000313" key="4">
    <source>
        <dbReference type="EMBL" id="MFC4747820.1"/>
    </source>
</evidence>
<dbReference type="SUPFAM" id="SSF56935">
    <property type="entry name" value="Porins"/>
    <property type="match status" value="1"/>
</dbReference>
<dbReference type="InterPro" id="IPR039426">
    <property type="entry name" value="TonB-dep_rcpt-like"/>
</dbReference>
<dbReference type="EMBL" id="JBHSGV010000004">
    <property type="protein sequence ID" value="MFC4747820.1"/>
    <property type="molecule type" value="Genomic_DNA"/>
</dbReference>
<sequence length="105" mass="11568">MKSVKLISLALTMLIGFVSIAQEKPILKDTIQKQNSNTQIIVCAPSRSSVNEPLYIIDGRVTDSKQLSKINPNDIEEMKVLKGNEAKLIYGEKGINGVIVITLKK</sequence>
<keyword evidence="1" id="KW-0472">Membrane</keyword>
<comment type="similarity">
    <text evidence="1">Belongs to the TonB-dependent receptor family.</text>
</comment>
<feature type="domain" description="TonB-dependent receptor plug" evidence="3">
    <location>
        <begin position="51"/>
        <end position="98"/>
    </location>
</feature>
<feature type="signal peptide" evidence="2">
    <location>
        <begin position="1"/>
        <end position="21"/>
    </location>
</feature>